<dbReference type="Pfam" id="PF00202">
    <property type="entry name" value="Aminotran_3"/>
    <property type="match status" value="1"/>
</dbReference>
<feature type="coiled-coil region" evidence="12">
    <location>
        <begin position="255"/>
        <end position="283"/>
    </location>
</feature>
<evidence type="ECO:0000256" key="8">
    <source>
        <dbReference type="ARBA" id="ARBA00030204"/>
    </source>
</evidence>
<reference evidence="14 15" key="1">
    <citation type="journal article" date="2018" name="Mol. Biol. Evol.">
        <title>Broad Genomic Sampling Reveals a Smut Pathogenic Ancestry of the Fungal Clade Ustilaginomycotina.</title>
        <authorList>
            <person name="Kijpornyongpan T."/>
            <person name="Mondo S.J."/>
            <person name="Barry K."/>
            <person name="Sandor L."/>
            <person name="Lee J."/>
            <person name="Lipzen A."/>
            <person name="Pangilinan J."/>
            <person name="LaButti K."/>
            <person name="Hainaut M."/>
            <person name="Henrissat B."/>
            <person name="Grigoriev I.V."/>
            <person name="Spatafora J.W."/>
            <person name="Aime M.C."/>
        </authorList>
    </citation>
    <scope>NUCLEOTIDE SEQUENCE [LARGE SCALE GENOMIC DNA]</scope>
    <source>
        <strain evidence="14 15">MCA 4718</strain>
    </source>
</reference>
<evidence type="ECO:0000256" key="13">
    <source>
        <dbReference type="SAM" id="MobiDB-lite"/>
    </source>
</evidence>
<gene>
    <name evidence="14" type="ORF">BCV69DRAFT_274421</name>
</gene>
<dbReference type="RefSeq" id="XP_025345296.1">
    <property type="nucleotide sequence ID" value="XM_025491038.1"/>
</dbReference>
<comment type="similarity">
    <text evidence="2 11">Belongs to the class-III pyridoxal-phosphate-dependent aminotransferase family.</text>
</comment>
<dbReference type="PIRSF" id="PIRSF000521">
    <property type="entry name" value="Transaminase_4ab_Lys_Orn"/>
    <property type="match status" value="1"/>
</dbReference>
<name>A0A316TXP1_9BASI</name>
<evidence type="ECO:0000313" key="15">
    <source>
        <dbReference type="Proteomes" id="UP000245942"/>
    </source>
</evidence>
<evidence type="ECO:0000256" key="1">
    <source>
        <dbReference type="ARBA" id="ARBA00001933"/>
    </source>
</evidence>
<evidence type="ECO:0000256" key="6">
    <source>
        <dbReference type="ARBA" id="ARBA00022679"/>
    </source>
</evidence>
<dbReference type="GeneID" id="37012772"/>
<dbReference type="AlphaFoldDB" id="A0A316TXP1"/>
<keyword evidence="15" id="KW-1185">Reference proteome</keyword>
<keyword evidence="5 14" id="KW-0032">Aminotransferase</keyword>
<dbReference type="STRING" id="1684307.A0A316TXP1"/>
<evidence type="ECO:0000256" key="9">
    <source>
        <dbReference type="ARBA" id="ARBA00031787"/>
    </source>
</evidence>
<dbReference type="InterPro" id="IPR015424">
    <property type="entry name" value="PyrdxlP-dep_Trfase"/>
</dbReference>
<evidence type="ECO:0000256" key="5">
    <source>
        <dbReference type="ARBA" id="ARBA00022576"/>
    </source>
</evidence>
<evidence type="ECO:0000256" key="4">
    <source>
        <dbReference type="ARBA" id="ARBA00018543"/>
    </source>
</evidence>
<dbReference type="GO" id="GO:0030170">
    <property type="term" value="F:pyridoxal phosphate binding"/>
    <property type="evidence" value="ECO:0007669"/>
    <property type="project" value="InterPro"/>
</dbReference>
<evidence type="ECO:0000256" key="7">
    <source>
        <dbReference type="ARBA" id="ARBA00022898"/>
    </source>
</evidence>
<comment type="cofactor">
    <cofactor evidence="1">
        <name>pyridoxal 5'-phosphate</name>
        <dbReference type="ChEBI" id="CHEBI:597326"/>
    </cofactor>
</comment>
<dbReference type="GO" id="GO:0005739">
    <property type="term" value="C:mitochondrion"/>
    <property type="evidence" value="ECO:0007669"/>
    <property type="project" value="TreeGrafter"/>
</dbReference>
<dbReference type="InterPro" id="IPR049704">
    <property type="entry name" value="Aminotrans_3_PPA_site"/>
</dbReference>
<dbReference type="OrthoDB" id="10260828at2759"/>
<feature type="compositionally biased region" description="Polar residues" evidence="13">
    <location>
        <begin position="39"/>
        <end position="48"/>
    </location>
</feature>
<dbReference type="InterPro" id="IPR004631">
    <property type="entry name" value="4NH2But_aminotransferase_euk"/>
</dbReference>
<dbReference type="FunFam" id="3.40.640.10:FF:000073">
    <property type="entry name" value="Probable 4-aminobutyrate aminotransferase"/>
    <property type="match status" value="1"/>
</dbReference>
<accession>A0A316TXP1</accession>
<dbReference type="GO" id="GO:0034386">
    <property type="term" value="F:4-aminobutyrate:2-oxoglutarate transaminase activity"/>
    <property type="evidence" value="ECO:0007669"/>
    <property type="project" value="UniProtKB-EC"/>
</dbReference>
<sequence>MTFASSSSAAASLTRTAASRAQATVLRRRGFGTYPGQPSGPNVLTSSVPGPKSKAVLDDLNQVGDFRTAIVALQYPKCKGNYVVDADDNTHLDMFGQIASISVGYRNEELEKVARTEEFAMAAMNRPALGVFPPVDWRATLDAGLRKDSVRPRGLSQIFTANCGSTANESAYKACFMAYMHRKRGHSDFDQKTMASSMDNAAPGAPTLSMLSFKTGFHGRLFGSLSTTRSKPIHKLDIPAFDWPAVDWPALKYPLEEHEAENRKEEERVIALVEETIEQWETKAPVAAVVVEPIQSEGGDNHASPHFFRRLREVTIQKGVYMIVDEVQTGVGATGTFWAHEKWDLPTPPDAVSFSKKMQAAGYYHTEELRPSAGYRNFNTWMGDPARAIQAREIIRYIEAHSLVSHTASMGTQLHSILASLSSRYPTLVQNLRGKTEGTFQAFDCETGKERDALVAGMRKRGVLVGGSGERAVRLRPLLIFGEKELEIFAETLEATLKEMA</sequence>
<dbReference type="Proteomes" id="UP000245942">
    <property type="component" value="Unassembled WGS sequence"/>
</dbReference>
<proteinExistence type="inferred from homology"/>
<dbReference type="EC" id="2.6.1.19" evidence="3"/>
<dbReference type="Gene3D" id="3.90.1150.10">
    <property type="entry name" value="Aspartate Aminotransferase, domain 1"/>
    <property type="match status" value="1"/>
</dbReference>
<evidence type="ECO:0000256" key="12">
    <source>
        <dbReference type="SAM" id="Coils"/>
    </source>
</evidence>
<dbReference type="NCBIfam" id="TIGR00699">
    <property type="entry name" value="GABAtrns_euk"/>
    <property type="match status" value="1"/>
</dbReference>
<evidence type="ECO:0000313" key="14">
    <source>
        <dbReference type="EMBL" id="PWN18136.1"/>
    </source>
</evidence>
<dbReference type="CDD" id="cd00610">
    <property type="entry name" value="OAT_like"/>
    <property type="match status" value="1"/>
</dbReference>
<dbReference type="SUPFAM" id="SSF53383">
    <property type="entry name" value="PLP-dependent transferases"/>
    <property type="match status" value="1"/>
</dbReference>
<protein>
    <recommendedName>
        <fullName evidence="4">4-aminobutyrate aminotransferase</fullName>
        <ecNumber evidence="3">2.6.1.19</ecNumber>
    </recommendedName>
    <alternativeName>
        <fullName evidence="9">GABA aminotransferase</fullName>
    </alternativeName>
    <alternativeName>
        <fullName evidence="8">Gamma-amino-N-butyrate transaminase</fullName>
    </alternativeName>
</protein>
<comment type="catalytic activity">
    <reaction evidence="10">
        <text>4-aminobutanoate + 2-oxoglutarate = succinate semialdehyde + L-glutamate</text>
        <dbReference type="Rhea" id="RHEA:23352"/>
        <dbReference type="ChEBI" id="CHEBI:16810"/>
        <dbReference type="ChEBI" id="CHEBI:29985"/>
        <dbReference type="ChEBI" id="CHEBI:57706"/>
        <dbReference type="ChEBI" id="CHEBI:59888"/>
        <dbReference type="EC" id="2.6.1.19"/>
    </reaction>
</comment>
<evidence type="ECO:0000256" key="2">
    <source>
        <dbReference type="ARBA" id="ARBA00008954"/>
    </source>
</evidence>
<dbReference type="InterPro" id="IPR005814">
    <property type="entry name" value="Aminotrans_3"/>
</dbReference>
<keyword evidence="12" id="KW-0175">Coiled coil</keyword>
<dbReference type="PANTHER" id="PTHR43206">
    <property type="entry name" value="AMINOTRANSFERASE"/>
    <property type="match status" value="1"/>
</dbReference>
<keyword evidence="6 14" id="KW-0808">Transferase</keyword>
<feature type="region of interest" description="Disordered" evidence="13">
    <location>
        <begin position="30"/>
        <end position="50"/>
    </location>
</feature>
<evidence type="ECO:0000256" key="11">
    <source>
        <dbReference type="RuleBase" id="RU003560"/>
    </source>
</evidence>
<organism evidence="14 15">
    <name type="scientific">Pseudomicrostroma glucosiphilum</name>
    <dbReference type="NCBI Taxonomy" id="1684307"/>
    <lineage>
        <taxon>Eukaryota</taxon>
        <taxon>Fungi</taxon>
        <taxon>Dikarya</taxon>
        <taxon>Basidiomycota</taxon>
        <taxon>Ustilaginomycotina</taxon>
        <taxon>Exobasidiomycetes</taxon>
        <taxon>Microstromatales</taxon>
        <taxon>Microstromatales incertae sedis</taxon>
        <taxon>Pseudomicrostroma</taxon>
    </lineage>
</organism>
<keyword evidence="7 11" id="KW-0663">Pyridoxal phosphate</keyword>
<dbReference type="PANTHER" id="PTHR43206:SF1">
    <property type="entry name" value="4-AMINOBUTYRATE AMINOTRANSFERASE, MITOCHONDRIAL"/>
    <property type="match status" value="1"/>
</dbReference>
<dbReference type="InterPro" id="IPR015421">
    <property type="entry name" value="PyrdxlP-dep_Trfase_major"/>
</dbReference>
<dbReference type="Gene3D" id="3.40.640.10">
    <property type="entry name" value="Type I PLP-dependent aspartate aminotransferase-like (Major domain)"/>
    <property type="match status" value="1"/>
</dbReference>
<dbReference type="EMBL" id="KZ819338">
    <property type="protein sequence ID" value="PWN18136.1"/>
    <property type="molecule type" value="Genomic_DNA"/>
</dbReference>
<evidence type="ECO:0000256" key="3">
    <source>
        <dbReference type="ARBA" id="ARBA00012912"/>
    </source>
</evidence>
<dbReference type="GO" id="GO:0009450">
    <property type="term" value="P:gamma-aminobutyric acid catabolic process"/>
    <property type="evidence" value="ECO:0007669"/>
    <property type="project" value="TreeGrafter"/>
</dbReference>
<dbReference type="InterPro" id="IPR015422">
    <property type="entry name" value="PyrdxlP-dep_Trfase_small"/>
</dbReference>
<dbReference type="PROSITE" id="PS00600">
    <property type="entry name" value="AA_TRANSFER_CLASS_3"/>
    <property type="match status" value="1"/>
</dbReference>
<evidence type="ECO:0000256" key="10">
    <source>
        <dbReference type="ARBA" id="ARBA00048021"/>
    </source>
</evidence>